<dbReference type="OrthoDB" id="9759321at2"/>
<evidence type="ECO:0000256" key="2">
    <source>
        <dbReference type="ARBA" id="ARBA00023277"/>
    </source>
</evidence>
<dbReference type="GO" id="GO:0005975">
    <property type="term" value="P:carbohydrate metabolic process"/>
    <property type="evidence" value="ECO:0007669"/>
    <property type="project" value="InterPro"/>
</dbReference>
<keyword evidence="7" id="KW-1185">Reference proteome</keyword>
<dbReference type="PANTHER" id="PTHR36306:SF1">
    <property type="entry name" value="ALPHA-AMYLASE-RELATED"/>
    <property type="match status" value="1"/>
</dbReference>
<dbReference type="AlphaFoldDB" id="A0A0M2PX91"/>
<proteinExistence type="inferred from homology"/>
<dbReference type="InterPro" id="IPR027291">
    <property type="entry name" value="Glyco_hydro_38_N_sf"/>
</dbReference>
<dbReference type="eggNOG" id="COG1449">
    <property type="taxonomic scope" value="Bacteria"/>
</dbReference>
<feature type="domain" description="Glycoside hydrolase family 57 N-terminal" evidence="5">
    <location>
        <begin position="68"/>
        <end position="485"/>
    </location>
</feature>
<evidence type="ECO:0000259" key="5">
    <source>
        <dbReference type="Pfam" id="PF03065"/>
    </source>
</evidence>
<dbReference type="InterPro" id="IPR004300">
    <property type="entry name" value="Glyco_hydro_57_N"/>
</dbReference>
<dbReference type="EMBL" id="AJTX02000006">
    <property type="protein sequence ID" value="KKI98986.1"/>
    <property type="molecule type" value="Genomic_DNA"/>
</dbReference>
<dbReference type="InterPro" id="IPR011330">
    <property type="entry name" value="Glyco_hydro/deAcase_b/a-brl"/>
</dbReference>
<comment type="similarity">
    <text evidence="1 3">Belongs to the glycosyl hydrolase 57 family.</text>
</comment>
<dbReference type="Pfam" id="PF03065">
    <property type="entry name" value="Glyco_hydro_57"/>
    <property type="match status" value="1"/>
</dbReference>
<gene>
    <name evidence="6" type="ORF">PROH_14315</name>
</gene>
<dbReference type="PANTHER" id="PTHR36306">
    <property type="entry name" value="ALPHA-AMYLASE-RELATED-RELATED"/>
    <property type="match status" value="1"/>
</dbReference>
<reference evidence="6" key="1">
    <citation type="submission" date="2012-04" db="EMBL/GenBank/DDBJ databases">
        <authorList>
            <person name="Borisov I.G."/>
            <person name="Ivanikova N.V."/>
            <person name="Pinevich A.V."/>
        </authorList>
    </citation>
    <scope>NUCLEOTIDE SEQUENCE</scope>
    <source>
        <strain evidence="6">CALU 1027</strain>
    </source>
</reference>
<protein>
    <submittedName>
        <fullName evidence="6">Glycoside hydrolase</fullName>
    </submittedName>
</protein>
<comment type="caution">
    <text evidence="6">The sequence shown here is derived from an EMBL/GenBank/DDBJ whole genome shotgun (WGS) entry which is preliminary data.</text>
</comment>
<dbReference type="SUPFAM" id="SSF88713">
    <property type="entry name" value="Glycoside hydrolase/deacetylase"/>
    <property type="match status" value="1"/>
</dbReference>
<feature type="region of interest" description="Disordered" evidence="4">
    <location>
        <begin position="26"/>
        <end position="59"/>
    </location>
</feature>
<evidence type="ECO:0000313" key="7">
    <source>
        <dbReference type="Proteomes" id="UP000034681"/>
    </source>
</evidence>
<dbReference type="CDD" id="cd10796">
    <property type="entry name" value="GH57N_APU"/>
    <property type="match status" value="1"/>
</dbReference>
<organism evidence="6 7">
    <name type="scientific">Prochlorothrix hollandica PCC 9006 = CALU 1027</name>
    <dbReference type="NCBI Taxonomy" id="317619"/>
    <lineage>
        <taxon>Bacteria</taxon>
        <taxon>Bacillati</taxon>
        <taxon>Cyanobacteriota</taxon>
        <taxon>Cyanophyceae</taxon>
        <taxon>Prochlorotrichales</taxon>
        <taxon>Prochlorotrichaceae</taxon>
        <taxon>Prochlorothrix</taxon>
    </lineage>
</organism>
<dbReference type="InterPro" id="IPR052046">
    <property type="entry name" value="GH57_Enzymes"/>
</dbReference>
<dbReference type="Gene3D" id="3.20.110.10">
    <property type="entry name" value="Glycoside hydrolase 38, N terminal domain"/>
    <property type="match status" value="1"/>
</dbReference>
<dbReference type="GO" id="GO:0016787">
    <property type="term" value="F:hydrolase activity"/>
    <property type="evidence" value="ECO:0007669"/>
    <property type="project" value="UniProtKB-KW"/>
</dbReference>
<dbReference type="STRING" id="317619.GCA_000332315_01991"/>
<evidence type="ECO:0000256" key="3">
    <source>
        <dbReference type="RuleBase" id="RU361196"/>
    </source>
</evidence>
<sequence>MSHPLYVAFIWHQHQPLYTTPLHLVQGRSSRGHDRPRNSAFRSPGTDPTPLGDRLTLSPESILDPTAEPNYRLPWVRLHGTKDYLDLVLLLQEFPHLHQTVNLVPSLMLQLQDYAEGKALDPYLALTLQSVQHLTLEQKCFIIDHFFDANHRTLIAPHRRYQALYQQRQEQGQRWCLDHWKQRDYGDLLAWHNLAWIDPLFWSDPEISEWLERGQGFTLGDRRRIWAKQQEIIKRIIPHHRALQNKGQLEIITSPYSHPILPLLADNTVGRVAVPAMVLPQNQFRWPADIDRQLRKGWEMYQDYFDRDPLGLWPSEQSVSPAILNHVARQGFQWLCSDEGVLGHTLQRFFHRDSQGFVKQPEFLYRPYRLSTPEGELAMVFRDRHLSDLIGFTYSAMPPTQAANDLVEHLQGIAHNLKGNQASQSSSLDEPWLVTIALDGENCWEFYAQDGRPFLETLYQTLSHEPRLQLVTVAEFLEKFPPQVTLPASQLHSGSWVDASFTTWIGDPIKNHAWDLLTAARQVLANHPEATEETNPIAWEALDAAEGSDWFWWFGEGHSSNQDAIFDQLFREHLRILYVALGEPVPAALDNSLDRHAKTTDHQPLNLIHPIIDGRRDDHNWDEAGRLELGGSWGTMHRASAIQRLWYGVDHHYLYLRLDMLTGVKPGIDCPPELHLFCFYPDRTGHNSPIPLANVPNQAPLNYLYRHHLKVHLLYQSVRFLEAVEYSLWQPRLSYAKVAVDECIELAMPWTDLDVGPDWPMSLVMVLARNGQFQNYLPEDQLLTLRVPPIAT</sequence>
<evidence type="ECO:0000256" key="4">
    <source>
        <dbReference type="SAM" id="MobiDB-lite"/>
    </source>
</evidence>
<name>A0A0M2PX91_PROHO</name>
<keyword evidence="2 3" id="KW-0119">Carbohydrate metabolism</keyword>
<accession>A0A0M2PX91</accession>
<dbReference type="RefSeq" id="WP_017712443.1">
    <property type="nucleotide sequence ID" value="NZ_KB235937.1"/>
</dbReference>
<evidence type="ECO:0000256" key="1">
    <source>
        <dbReference type="ARBA" id="ARBA00006821"/>
    </source>
</evidence>
<keyword evidence="6" id="KW-0378">Hydrolase</keyword>
<dbReference type="Proteomes" id="UP000034681">
    <property type="component" value="Unassembled WGS sequence"/>
</dbReference>
<evidence type="ECO:0000313" key="6">
    <source>
        <dbReference type="EMBL" id="KKI98986.1"/>
    </source>
</evidence>